<dbReference type="SUPFAM" id="SSF56112">
    <property type="entry name" value="Protein kinase-like (PK-like)"/>
    <property type="match status" value="1"/>
</dbReference>
<evidence type="ECO:0008006" key="3">
    <source>
        <dbReference type="Google" id="ProtNLM"/>
    </source>
</evidence>
<organism evidence="1 2">
    <name type="scientific">Thermogemmata fonticola</name>
    <dbReference type="NCBI Taxonomy" id="2755323"/>
    <lineage>
        <taxon>Bacteria</taxon>
        <taxon>Pseudomonadati</taxon>
        <taxon>Planctomycetota</taxon>
        <taxon>Planctomycetia</taxon>
        <taxon>Gemmatales</taxon>
        <taxon>Gemmataceae</taxon>
        <taxon>Thermogemmata</taxon>
    </lineage>
</organism>
<dbReference type="AlphaFoldDB" id="A0A7V8VCJ4"/>
<dbReference type="EMBL" id="JACEFB010000002">
    <property type="protein sequence ID" value="MBA2225282.1"/>
    <property type="molecule type" value="Genomic_DNA"/>
</dbReference>
<reference evidence="1 2" key="1">
    <citation type="submission" date="2020-07" db="EMBL/GenBank/DDBJ databases">
        <title>Thermogemmata thermophila gen. nov., sp. nov., a novel moderate thermophilic planctomycete from a Kamchatka hot spring.</title>
        <authorList>
            <person name="Elcheninov A.G."/>
            <person name="Podosokorskaya O.A."/>
            <person name="Kovaleva O.L."/>
            <person name="Novikov A."/>
            <person name="Bonch-Osmolovskaya E.A."/>
            <person name="Toshchakov S.V."/>
            <person name="Kublanov I.V."/>
        </authorList>
    </citation>
    <scope>NUCLEOTIDE SEQUENCE [LARGE SCALE GENOMIC DNA]</scope>
    <source>
        <strain evidence="1 2">2918</strain>
    </source>
</reference>
<dbReference type="InterPro" id="IPR011009">
    <property type="entry name" value="Kinase-like_dom_sf"/>
</dbReference>
<evidence type="ECO:0000313" key="2">
    <source>
        <dbReference type="Proteomes" id="UP000542342"/>
    </source>
</evidence>
<comment type="caution">
    <text evidence="1">The sequence shown here is derived from an EMBL/GenBank/DDBJ whole genome shotgun (WGS) entry which is preliminary data.</text>
</comment>
<protein>
    <recommendedName>
        <fullName evidence="3">Serine/threonine protein kinase</fullName>
    </recommendedName>
</protein>
<name>A0A7V8VCJ4_9BACT</name>
<gene>
    <name evidence="1" type="ORF">H0921_03795</name>
</gene>
<dbReference type="RefSeq" id="WP_194536719.1">
    <property type="nucleotide sequence ID" value="NZ_JACEFB010000002.1"/>
</dbReference>
<evidence type="ECO:0000313" key="1">
    <source>
        <dbReference type="EMBL" id="MBA2225282.1"/>
    </source>
</evidence>
<proteinExistence type="predicted"/>
<dbReference type="Gene3D" id="1.10.510.10">
    <property type="entry name" value="Transferase(Phosphotransferase) domain 1"/>
    <property type="match status" value="1"/>
</dbReference>
<dbReference type="Proteomes" id="UP000542342">
    <property type="component" value="Unassembled WGS sequence"/>
</dbReference>
<keyword evidence="2" id="KW-1185">Reference proteome</keyword>
<sequence length="292" mass="33361">MKGRFATRPRPALFRALGRQDPPRIVRIGNLCYKRQEVFKHDSWAATALYRGGEDGAPPRAVCKFHRVAPVCGLPMHWFGVWMAQRERQLLARLADLPVVPRLLPAVTAEDGTSLPHAIAREYIPGRPLDRDVPLGPDFFTQLRHALAEMHRRGIAYVDLHKRENIIVGWNGQPYLVDFQISWNHRWEGSGPALPVGQSWTWRLAERVFSALCQADFYHLEKHIRRVQGSRGPRIPPPEWVRWHRAVAVPFRELRRRLLVLCGIRSGRGAATTEQFVEVAFRSSDTVRSAAA</sequence>
<accession>A0A7V8VCJ4</accession>